<keyword evidence="2" id="KW-0732">Signal</keyword>
<protein>
    <submittedName>
        <fullName evidence="3">Chitin binding domain-containing protein</fullName>
    </submittedName>
</protein>
<evidence type="ECO:0000313" key="3">
    <source>
        <dbReference type="EMBL" id="SMF60400.1"/>
    </source>
</evidence>
<dbReference type="Gene3D" id="2.70.50.70">
    <property type="match status" value="1"/>
</dbReference>
<evidence type="ECO:0000256" key="2">
    <source>
        <dbReference type="SAM" id="SignalP"/>
    </source>
</evidence>
<dbReference type="AlphaFoldDB" id="A0A1Y6CF83"/>
<evidence type="ECO:0000256" key="1">
    <source>
        <dbReference type="SAM" id="MobiDB-lite"/>
    </source>
</evidence>
<proteinExistence type="predicted"/>
<gene>
    <name evidence="3" type="ORF">SAMN06296036_120121</name>
</gene>
<feature type="region of interest" description="Disordered" evidence="1">
    <location>
        <begin position="39"/>
        <end position="63"/>
    </location>
</feature>
<reference evidence="4" key="1">
    <citation type="submission" date="2017-04" db="EMBL/GenBank/DDBJ databases">
        <authorList>
            <person name="Varghese N."/>
            <person name="Submissions S."/>
        </authorList>
    </citation>
    <scope>NUCLEOTIDE SEQUENCE [LARGE SCALE GENOMIC DNA]</scope>
    <source>
        <strain evidence="4">RKEM611</strain>
    </source>
</reference>
<dbReference type="OrthoDB" id="5520229at2"/>
<dbReference type="EMBL" id="FWZT01000020">
    <property type="protein sequence ID" value="SMF60400.1"/>
    <property type="molecule type" value="Genomic_DNA"/>
</dbReference>
<keyword evidence="4" id="KW-1185">Reference proteome</keyword>
<evidence type="ECO:0000313" key="4">
    <source>
        <dbReference type="Proteomes" id="UP000192907"/>
    </source>
</evidence>
<feature type="chain" id="PRO_5012825451" evidence="2">
    <location>
        <begin position="18"/>
        <end position="184"/>
    </location>
</feature>
<accession>A0A1Y6CF83</accession>
<name>A0A1Y6CF83_9BACT</name>
<feature type="signal peptide" evidence="2">
    <location>
        <begin position="1"/>
        <end position="17"/>
    </location>
</feature>
<organism evidence="3 4">
    <name type="scientific">Pseudobacteriovorax antillogorgiicola</name>
    <dbReference type="NCBI Taxonomy" id="1513793"/>
    <lineage>
        <taxon>Bacteria</taxon>
        <taxon>Pseudomonadati</taxon>
        <taxon>Bdellovibrionota</taxon>
        <taxon>Oligoflexia</taxon>
        <taxon>Oligoflexales</taxon>
        <taxon>Pseudobacteriovoracaceae</taxon>
        <taxon>Pseudobacteriovorax</taxon>
    </lineage>
</organism>
<dbReference type="Proteomes" id="UP000192907">
    <property type="component" value="Unassembled WGS sequence"/>
</dbReference>
<dbReference type="NCBIfam" id="NF043005">
    <property type="entry name" value="sce4755_fam"/>
    <property type="match status" value="1"/>
</dbReference>
<sequence length="184" mass="19475">MKLLTMIASIILSGALAPDLGFSHARLRVVNADNTVPKLVPRNSSDANKGGATTDDMPCGRNSVNRGTNPVVLVVGETVEFEIEETINHNGRYEMNLSTAGQINFTNIVTITDDQAGAPSRANPNRYTGSFVVPDTPCTDCTLQMVQVMVNGANETYYKSCVDAIITSADAPPPAAPTGFAVSK</sequence>
<dbReference type="RefSeq" id="WP_132322775.1">
    <property type="nucleotide sequence ID" value="NZ_FWZT01000020.1"/>
</dbReference>